<dbReference type="Proteomes" id="UP000625316">
    <property type="component" value="Unassembled WGS sequence"/>
</dbReference>
<gene>
    <name evidence="1" type="ORF">IQ266_26905</name>
</gene>
<accession>A0A928VWL8</accession>
<dbReference type="EMBL" id="JADEXQ010000184">
    <property type="protein sequence ID" value="MBE9033369.1"/>
    <property type="molecule type" value="Genomic_DNA"/>
</dbReference>
<comment type="caution">
    <text evidence="1">The sequence shown here is derived from an EMBL/GenBank/DDBJ whole genome shotgun (WGS) entry which is preliminary data.</text>
</comment>
<keyword evidence="2" id="KW-1185">Reference proteome</keyword>
<reference evidence="1" key="1">
    <citation type="submission" date="2020-10" db="EMBL/GenBank/DDBJ databases">
        <authorList>
            <person name="Castelo-Branco R."/>
            <person name="Eusebio N."/>
            <person name="Adriana R."/>
            <person name="Vieira A."/>
            <person name="Brugerolle De Fraissinette N."/>
            <person name="Rezende De Castro R."/>
            <person name="Schneider M.P."/>
            <person name="Vasconcelos V."/>
            <person name="Leao P.N."/>
        </authorList>
    </citation>
    <scope>NUCLEOTIDE SEQUENCE</scope>
    <source>
        <strain evidence="1">LEGE 11480</strain>
    </source>
</reference>
<evidence type="ECO:0000313" key="1">
    <source>
        <dbReference type="EMBL" id="MBE9033369.1"/>
    </source>
</evidence>
<sequence>MNSIEQLNAQLANLKDSTAQLKTLLSNHAAETDAVMPTLATIQTTATTITAIGPAEPNIKVAGMYEIWSELVMALVAAQQQTLGKSESIALEQAIVAVRTLRRTFNLAPGGA</sequence>
<protein>
    <submittedName>
        <fullName evidence="1">Uncharacterized protein</fullName>
    </submittedName>
</protein>
<organism evidence="1 2">
    <name type="scientific">Romeriopsis navalis LEGE 11480</name>
    <dbReference type="NCBI Taxonomy" id="2777977"/>
    <lineage>
        <taxon>Bacteria</taxon>
        <taxon>Bacillati</taxon>
        <taxon>Cyanobacteriota</taxon>
        <taxon>Cyanophyceae</taxon>
        <taxon>Leptolyngbyales</taxon>
        <taxon>Leptolyngbyaceae</taxon>
        <taxon>Romeriopsis</taxon>
        <taxon>Romeriopsis navalis</taxon>
    </lineage>
</organism>
<proteinExistence type="predicted"/>
<evidence type="ECO:0000313" key="2">
    <source>
        <dbReference type="Proteomes" id="UP000625316"/>
    </source>
</evidence>
<name>A0A928VWL8_9CYAN</name>
<dbReference type="RefSeq" id="WP_264328175.1">
    <property type="nucleotide sequence ID" value="NZ_JADEXQ010000184.1"/>
</dbReference>
<dbReference type="AlphaFoldDB" id="A0A928VWL8"/>